<dbReference type="PANTHER" id="PTHR34222">
    <property type="entry name" value="GAG_PRE-INTEGRS DOMAIN-CONTAINING PROTEIN"/>
    <property type="match status" value="1"/>
</dbReference>
<keyword evidence="2" id="KW-1185">Reference proteome</keyword>
<dbReference type="Pfam" id="PF14223">
    <property type="entry name" value="Retrotran_gag_2"/>
    <property type="match status" value="1"/>
</dbReference>
<evidence type="ECO:0000313" key="2">
    <source>
        <dbReference type="Proteomes" id="UP001634007"/>
    </source>
</evidence>
<dbReference type="PANTHER" id="PTHR34222:SF95">
    <property type="entry name" value="RRNA 2'-O-METHYLTRANSFERASE FIBRILLARIN-LIKE ISOFORM X1"/>
    <property type="match status" value="1"/>
</dbReference>
<sequence>MGDEKNNIVMSEVISSSSNRITDKKLAGSANFHQWKKIVKLTLTGRNQHRHLTEFKPRDDVTWDGVDARILGQMLNSMESNIVDMVTHIDTVRELWEYLNVLYSGQDNLSWIYELSQEFYRFERKGRSITQCFADFKRLYEELNVVLPISVDVQQMQRQREQLAVMGFLGCLGSECENVRSQILGRENIASLTNTFAQILRVSPLVSQTRTGSGNRSDGGTRGGYNGRGVRGGGQGIGIGKGQGNQHPYGQFHISTDNSGTTRVCHYCDKPGHIQKFCYKLHGRPGQQHQFANTASNIDPTPQSSEDKVVVMFGDEYARYTQS</sequence>
<dbReference type="AlphaFoldDB" id="A0ABD3LBT7"/>
<accession>A0ABD3LBT7</accession>
<proteinExistence type="predicted"/>
<evidence type="ECO:0000313" key="1">
    <source>
        <dbReference type="EMBL" id="KAL3749270.1"/>
    </source>
</evidence>
<protein>
    <submittedName>
        <fullName evidence="1">Uncharacterized protein</fullName>
    </submittedName>
</protein>
<reference evidence="1 2" key="1">
    <citation type="submission" date="2024-11" db="EMBL/GenBank/DDBJ databases">
        <title>Chromosome-level genome assembly of Eucalyptus globulus Labill. provides insights into its genome evolution.</title>
        <authorList>
            <person name="Li X."/>
        </authorList>
    </citation>
    <scope>NUCLEOTIDE SEQUENCE [LARGE SCALE GENOMIC DNA]</scope>
    <source>
        <strain evidence="1">CL2024</strain>
        <tissue evidence="1">Fresh tender leaves</tissue>
    </source>
</reference>
<comment type="caution">
    <text evidence="1">The sequence shown here is derived from an EMBL/GenBank/DDBJ whole genome shotgun (WGS) entry which is preliminary data.</text>
</comment>
<dbReference type="Proteomes" id="UP001634007">
    <property type="component" value="Unassembled WGS sequence"/>
</dbReference>
<organism evidence="1 2">
    <name type="scientific">Eucalyptus globulus</name>
    <name type="common">Tasmanian blue gum</name>
    <dbReference type="NCBI Taxonomy" id="34317"/>
    <lineage>
        <taxon>Eukaryota</taxon>
        <taxon>Viridiplantae</taxon>
        <taxon>Streptophyta</taxon>
        <taxon>Embryophyta</taxon>
        <taxon>Tracheophyta</taxon>
        <taxon>Spermatophyta</taxon>
        <taxon>Magnoliopsida</taxon>
        <taxon>eudicotyledons</taxon>
        <taxon>Gunneridae</taxon>
        <taxon>Pentapetalae</taxon>
        <taxon>rosids</taxon>
        <taxon>malvids</taxon>
        <taxon>Myrtales</taxon>
        <taxon>Myrtaceae</taxon>
        <taxon>Myrtoideae</taxon>
        <taxon>Eucalypteae</taxon>
        <taxon>Eucalyptus</taxon>
    </lineage>
</organism>
<dbReference type="EMBL" id="JBJKBG010000002">
    <property type="protein sequence ID" value="KAL3749270.1"/>
    <property type="molecule type" value="Genomic_DNA"/>
</dbReference>
<gene>
    <name evidence="1" type="ORF">ACJRO7_010383</name>
</gene>
<name>A0ABD3LBT7_EUCGL</name>